<dbReference type="EMBL" id="PZZP01000002">
    <property type="protein sequence ID" value="PTM56460.1"/>
    <property type="molecule type" value="Genomic_DNA"/>
</dbReference>
<gene>
    <name evidence="2" type="ORF">C8J48_2782</name>
</gene>
<comment type="caution">
    <text evidence="2">The sequence shown here is derived from an EMBL/GenBank/DDBJ whole genome shotgun (WGS) entry which is preliminary data.</text>
</comment>
<dbReference type="Gene3D" id="2.120.10.30">
    <property type="entry name" value="TolB, C-terminal domain"/>
    <property type="match status" value="1"/>
</dbReference>
<name>A0A2T4Z3J7_9BACL</name>
<proteinExistence type="predicted"/>
<dbReference type="AlphaFoldDB" id="A0A2T4Z3J7"/>
<evidence type="ECO:0000313" key="2">
    <source>
        <dbReference type="EMBL" id="PTM56460.1"/>
    </source>
</evidence>
<dbReference type="OrthoDB" id="2988937at2"/>
<keyword evidence="1" id="KW-0812">Transmembrane</keyword>
<dbReference type="RefSeq" id="WP_107727801.1">
    <property type="nucleotide sequence ID" value="NZ_PZZP01000002.1"/>
</dbReference>
<evidence type="ECO:0000313" key="3">
    <source>
        <dbReference type="Proteomes" id="UP000241639"/>
    </source>
</evidence>
<dbReference type="InterPro" id="IPR011042">
    <property type="entry name" value="6-blade_b-propeller_TolB-like"/>
</dbReference>
<keyword evidence="3" id="KW-1185">Reference proteome</keyword>
<reference evidence="2 3" key="1">
    <citation type="submission" date="2018-04" db="EMBL/GenBank/DDBJ databases">
        <title>Genomic Encyclopedia of Archaeal and Bacterial Type Strains, Phase II (KMG-II): from individual species to whole genera.</title>
        <authorList>
            <person name="Goeker M."/>
        </authorList>
    </citation>
    <scope>NUCLEOTIDE SEQUENCE [LARGE SCALE GENOMIC DNA]</scope>
    <source>
        <strain evidence="2 3">DSM 45169</strain>
    </source>
</reference>
<dbReference type="Proteomes" id="UP000241639">
    <property type="component" value="Unassembled WGS sequence"/>
</dbReference>
<accession>A0A2T4Z3J7</accession>
<sequence length="465" mass="52461">MDDRNRANPDITSDILEDERRNKWRVGSALLLLLILSTGITWMGWVSTPIEKPPEVLADTVFNEIIPYREQEDLLYFLGEIGGQQEHYVFDMRSGELKQDDGSHHFESDENVHLLKDGHRLLEQANGKQRRLVVEKSDGTRLVVGSIPAIDQPVSVSPGKDAFIFIGEGEQGWDLTLFRLDTETSKPINHVVSRSISRLADVIQWSSSGKYLLYDDQHLVSAEDGSSLHRLDGSAGVWSPVRDEVAYVQARVPETVVKSEEPGSPVPIGNTLALWNPVSDSVTALYRLPADERILGKPIWDSEGRYLAFPTGKESESEWFFERVHVMDGKGFHYIENEQNVSPTRLTDLTLSPKGKYLSYSVNGILKLINLNTQESRVYDYDFAGEGEAGAGVRFDPDGVWMIRDRGVLFVANNMEEKVVYQTGRNILGFYLSSSTDRLLVLEEMADGHRLRLINLQSDQDNNYE</sequence>
<keyword evidence="1" id="KW-0472">Membrane</keyword>
<protein>
    <submittedName>
        <fullName evidence="2">Uncharacterized protein</fullName>
    </submittedName>
</protein>
<feature type="transmembrane region" description="Helical" evidence="1">
    <location>
        <begin position="26"/>
        <end position="45"/>
    </location>
</feature>
<evidence type="ECO:0000256" key="1">
    <source>
        <dbReference type="SAM" id="Phobius"/>
    </source>
</evidence>
<dbReference type="SUPFAM" id="SSF82171">
    <property type="entry name" value="DPP6 N-terminal domain-like"/>
    <property type="match status" value="1"/>
</dbReference>
<organism evidence="2 3">
    <name type="scientific">Desmospora activa DSM 45169</name>
    <dbReference type="NCBI Taxonomy" id="1121389"/>
    <lineage>
        <taxon>Bacteria</taxon>
        <taxon>Bacillati</taxon>
        <taxon>Bacillota</taxon>
        <taxon>Bacilli</taxon>
        <taxon>Bacillales</taxon>
        <taxon>Thermoactinomycetaceae</taxon>
        <taxon>Desmospora</taxon>
    </lineage>
</organism>
<keyword evidence="1" id="KW-1133">Transmembrane helix</keyword>